<feature type="transmembrane region" description="Helical" evidence="5">
    <location>
        <begin position="301"/>
        <end position="325"/>
    </location>
</feature>
<dbReference type="GO" id="GO:0016020">
    <property type="term" value="C:membrane"/>
    <property type="evidence" value="ECO:0007669"/>
    <property type="project" value="UniProtKB-SubCell"/>
</dbReference>
<comment type="caution">
    <text evidence="6">The sequence shown here is derived from an EMBL/GenBank/DDBJ whole genome shotgun (WGS) entry which is preliminary data.</text>
</comment>
<keyword evidence="4 5" id="KW-0472">Membrane</keyword>
<feature type="transmembrane region" description="Helical" evidence="5">
    <location>
        <begin position="59"/>
        <end position="77"/>
    </location>
</feature>
<name>A0A1Y1YTF0_9FUNG</name>
<feature type="transmembrane region" description="Helical" evidence="5">
    <location>
        <begin position="84"/>
        <end position="102"/>
    </location>
</feature>
<accession>A0A1Y1YTF0</accession>
<feature type="transmembrane region" description="Helical" evidence="5">
    <location>
        <begin position="347"/>
        <end position="369"/>
    </location>
</feature>
<organism evidence="6 7">
    <name type="scientific">Basidiobolus meristosporus CBS 931.73</name>
    <dbReference type="NCBI Taxonomy" id="1314790"/>
    <lineage>
        <taxon>Eukaryota</taxon>
        <taxon>Fungi</taxon>
        <taxon>Fungi incertae sedis</taxon>
        <taxon>Zoopagomycota</taxon>
        <taxon>Entomophthoromycotina</taxon>
        <taxon>Basidiobolomycetes</taxon>
        <taxon>Basidiobolales</taxon>
        <taxon>Basidiobolaceae</taxon>
        <taxon>Basidiobolus</taxon>
    </lineage>
</organism>
<dbReference type="OrthoDB" id="196103at2759"/>
<dbReference type="Gene3D" id="1.20.1250.20">
    <property type="entry name" value="MFS general substrate transporter like domains"/>
    <property type="match status" value="1"/>
</dbReference>
<dbReference type="PANTHER" id="PTHR23294:SF59">
    <property type="entry name" value="UNC93-LIKE PROTEIN C922.05C"/>
    <property type="match status" value="1"/>
</dbReference>
<dbReference type="EMBL" id="MCFE01000072">
    <property type="protein sequence ID" value="ORY01246.1"/>
    <property type="molecule type" value="Genomic_DNA"/>
</dbReference>
<dbReference type="InterPro" id="IPR051617">
    <property type="entry name" value="UNC-93-like_regulator"/>
</dbReference>
<dbReference type="InterPro" id="IPR036259">
    <property type="entry name" value="MFS_trans_sf"/>
</dbReference>
<keyword evidence="7" id="KW-1185">Reference proteome</keyword>
<evidence type="ECO:0000256" key="5">
    <source>
        <dbReference type="SAM" id="Phobius"/>
    </source>
</evidence>
<dbReference type="Proteomes" id="UP000193498">
    <property type="component" value="Unassembled WGS sequence"/>
</dbReference>
<keyword evidence="2 5" id="KW-0812">Transmembrane</keyword>
<feature type="transmembrane region" description="Helical" evidence="5">
    <location>
        <begin position="144"/>
        <end position="166"/>
    </location>
</feature>
<evidence type="ECO:0000313" key="6">
    <source>
        <dbReference type="EMBL" id="ORY01246.1"/>
    </source>
</evidence>
<evidence type="ECO:0000256" key="2">
    <source>
        <dbReference type="ARBA" id="ARBA00022692"/>
    </source>
</evidence>
<dbReference type="AlphaFoldDB" id="A0A1Y1YTF0"/>
<comment type="subcellular location">
    <subcellularLocation>
        <location evidence="1">Membrane</location>
        <topology evidence="1">Multi-pass membrane protein</topology>
    </subcellularLocation>
</comment>
<feature type="transmembrane region" description="Helical" evidence="5">
    <location>
        <begin position="272"/>
        <end position="289"/>
    </location>
</feature>
<proteinExistence type="predicted"/>
<feature type="transmembrane region" description="Helical" evidence="5">
    <location>
        <begin position="178"/>
        <end position="198"/>
    </location>
</feature>
<dbReference type="InParanoid" id="A0A1Y1YTF0"/>
<dbReference type="GO" id="GO:0022857">
    <property type="term" value="F:transmembrane transporter activity"/>
    <property type="evidence" value="ECO:0007669"/>
    <property type="project" value="InterPro"/>
</dbReference>
<feature type="transmembrane region" description="Helical" evidence="5">
    <location>
        <begin position="381"/>
        <end position="399"/>
    </location>
</feature>
<protein>
    <submittedName>
        <fullName evidence="6">MFS general substrate transporter</fullName>
    </submittedName>
</protein>
<evidence type="ECO:0000256" key="1">
    <source>
        <dbReference type="ARBA" id="ARBA00004141"/>
    </source>
</evidence>
<dbReference type="InterPro" id="IPR011701">
    <property type="entry name" value="MFS"/>
</dbReference>
<feature type="transmembrane region" description="Helical" evidence="5">
    <location>
        <begin position="411"/>
        <end position="428"/>
    </location>
</feature>
<dbReference type="SUPFAM" id="SSF103473">
    <property type="entry name" value="MFS general substrate transporter"/>
    <property type="match status" value="1"/>
</dbReference>
<feature type="transmembrane region" description="Helical" evidence="5">
    <location>
        <begin position="20"/>
        <end position="39"/>
    </location>
</feature>
<evidence type="ECO:0000313" key="7">
    <source>
        <dbReference type="Proteomes" id="UP000193498"/>
    </source>
</evidence>
<feature type="transmembrane region" description="Helical" evidence="5">
    <location>
        <begin position="108"/>
        <end position="132"/>
    </location>
</feature>
<sequence length="448" mass="49033">MKDLSNIKLFGRIRYNDPIFQVFLVGMVCFCCPGMYNVINGMGAGGQMDDSTAKDGNVALYAAFAVFGFFGGAMYNFLGVRLTLCIGGLCYALYSGSLLNYNHTHNKAFVIGASAVLGLGAACLWTAQGVIMMSYPSEGQKGKAVGLFFIVFNLGGVLGGFIPFGMNFNSNAGAVSDGTYAAFLGIMIVGAAISWLLLPPSKVVRDDGSKVPVKKFDTNIMKEVIGTFKVFTHKQILLITPFLFCVTFYYSYEFGAINGVLFSVRSRSWNNVFYWAFEMLGAYALGRFLDTPRYDRKTKGLYALTAVSTICMAVWGGCLALQLQYTREDHPRDLDFIDTPGAFWPKWLLYVLFGLCDALCQTLVFWILGSLSNDSTVLAQYAGYAKAVQSIGGAISWRIDAVGTAFLTQMILNWALFAFSIPFTYILVGGIKDTNNTEENEEKIEAAA</sequence>
<keyword evidence="3 5" id="KW-1133">Transmembrane helix</keyword>
<dbReference type="PANTHER" id="PTHR23294">
    <property type="entry name" value="ET TRANSLATION PRODUCT-RELATED"/>
    <property type="match status" value="1"/>
</dbReference>
<gene>
    <name evidence="6" type="ORF">K493DRAFT_389685</name>
</gene>
<reference evidence="6 7" key="1">
    <citation type="submission" date="2016-07" db="EMBL/GenBank/DDBJ databases">
        <title>Pervasive Adenine N6-methylation of Active Genes in Fungi.</title>
        <authorList>
            <consortium name="DOE Joint Genome Institute"/>
            <person name="Mondo S.J."/>
            <person name="Dannebaum R.O."/>
            <person name="Kuo R.C."/>
            <person name="Labutti K."/>
            <person name="Haridas S."/>
            <person name="Kuo A."/>
            <person name="Salamov A."/>
            <person name="Ahrendt S.R."/>
            <person name="Lipzen A."/>
            <person name="Sullivan W."/>
            <person name="Andreopoulos W.B."/>
            <person name="Clum A."/>
            <person name="Lindquist E."/>
            <person name="Daum C."/>
            <person name="Ramamoorthy G.K."/>
            <person name="Gryganskyi A."/>
            <person name="Culley D."/>
            <person name="Magnuson J.K."/>
            <person name="James T.Y."/>
            <person name="O'Malley M.A."/>
            <person name="Stajich J.E."/>
            <person name="Spatafora J.W."/>
            <person name="Visel A."/>
            <person name="Grigoriev I.V."/>
        </authorList>
    </citation>
    <scope>NUCLEOTIDE SEQUENCE [LARGE SCALE GENOMIC DNA]</scope>
    <source>
        <strain evidence="6 7">CBS 931.73</strain>
    </source>
</reference>
<evidence type="ECO:0000256" key="3">
    <source>
        <dbReference type="ARBA" id="ARBA00022989"/>
    </source>
</evidence>
<dbReference type="Pfam" id="PF07690">
    <property type="entry name" value="MFS_1"/>
    <property type="match status" value="1"/>
</dbReference>
<feature type="transmembrane region" description="Helical" evidence="5">
    <location>
        <begin position="236"/>
        <end position="252"/>
    </location>
</feature>
<evidence type="ECO:0000256" key="4">
    <source>
        <dbReference type="ARBA" id="ARBA00023136"/>
    </source>
</evidence>